<proteinExistence type="inferred from homology"/>
<dbReference type="CDD" id="cd23933">
    <property type="entry name" value="ALDH_C"/>
    <property type="match status" value="1"/>
</dbReference>
<evidence type="ECO:0000313" key="6">
    <source>
        <dbReference type="EMBL" id="GGV03669.1"/>
    </source>
</evidence>
<dbReference type="OrthoDB" id="9786743at2"/>
<dbReference type="InterPro" id="IPR003361">
    <property type="entry name" value="Acetaldehyde_dehydrogenase"/>
</dbReference>
<dbReference type="GeneID" id="97489694"/>
<dbReference type="GO" id="GO:0051287">
    <property type="term" value="F:NAD binding"/>
    <property type="evidence" value="ECO:0007669"/>
    <property type="project" value="UniProtKB-UniRule"/>
</dbReference>
<dbReference type="GO" id="GO:0008774">
    <property type="term" value="F:acetaldehyde dehydrogenase (acetylating) activity"/>
    <property type="evidence" value="ECO:0007669"/>
    <property type="project" value="UniProtKB-UniRule"/>
</dbReference>
<organism evidence="7 8">
    <name type="scientific">Kitasatospora aureofaciens</name>
    <name type="common">Streptomyces aureofaciens</name>
    <dbReference type="NCBI Taxonomy" id="1894"/>
    <lineage>
        <taxon>Bacteria</taxon>
        <taxon>Bacillati</taxon>
        <taxon>Actinomycetota</taxon>
        <taxon>Actinomycetes</taxon>
        <taxon>Kitasatosporales</taxon>
        <taxon>Streptomycetaceae</taxon>
        <taxon>Kitasatospora</taxon>
    </lineage>
</organism>
<dbReference type="KEGG" id="kau:B6264_30505"/>
<dbReference type="InterPro" id="IPR036291">
    <property type="entry name" value="NAD(P)-bd_dom_sf"/>
</dbReference>
<dbReference type="RefSeq" id="WP_030557518.1">
    <property type="nucleotide sequence ID" value="NZ_BMUB01000031.1"/>
</dbReference>
<evidence type="ECO:0000256" key="3">
    <source>
        <dbReference type="HAMAP-Rule" id="MF_01657"/>
    </source>
</evidence>
<dbReference type="SUPFAM" id="SSF51735">
    <property type="entry name" value="NAD(P)-binding Rossmann-fold domains"/>
    <property type="match status" value="1"/>
</dbReference>
<name>A0A1E7NEB1_KITAU</name>
<evidence type="ECO:0000256" key="2">
    <source>
        <dbReference type="ARBA" id="ARBA00023027"/>
    </source>
</evidence>
<feature type="domain" description="Semialdehyde dehydrogenase NAD-binding" evidence="4">
    <location>
        <begin position="8"/>
        <end position="112"/>
    </location>
</feature>
<dbReference type="Proteomes" id="UP000037395">
    <property type="component" value="Unassembled WGS sequence"/>
</dbReference>
<evidence type="ECO:0000313" key="8">
    <source>
        <dbReference type="Proteomes" id="UP000037395"/>
    </source>
</evidence>
<reference evidence="7" key="4">
    <citation type="submission" date="2016-08" db="EMBL/GenBank/DDBJ databases">
        <title>Sequencing, Assembly and Comparative Genomics of S. aureofaciens ATCC 10762.</title>
        <authorList>
            <person name="Gradnigo J.S."/>
            <person name="Johnson N."/>
            <person name="Somerville G.A."/>
        </authorList>
    </citation>
    <scope>NUCLEOTIDE SEQUENCE [LARGE SCALE GENOMIC DNA]</scope>
    <source>
        <strain evidence="7">ATCC 10762</strain>
    </source>
</reference>
<feature type="domain" description="Acetaldehyde dehydrogenase C-terminal" evidence="5">
    <location>
        <begin position="129"/>
        <end position="264"/>
    </location>
</feature>
<evidence type="ECO:0000313" key="7">
    <source>
        <dbReference type="EMBL" id="OEV39039.1"/>
    </source>
</evidence>
<feature type="active site" description="Acyl-thioester intermediate" evidence="3">
    <location>
        <position position="129"/>
    </location>
</feature>
<evidence type="ECO:0000259" key="5">
    <source>
        <dbReference type="Pfam" id="PF09290"/>
    </source>
</evidence>
<keyword evidence="8" id="KW-1185">Reference proteome</keyword>
<dbReference type="HAMAP" id="MF_01657">
    <property type="entry name" value="Ac_ald_DH_ac"/>
    <property type="match status" value="1"/>
</dbReference>
<evidence type="ECO:0000259" key="4">
    <source>
        <dbReference type="Pfam" id="PF01118"/>
    </source>
</evidence>
<comment type="caution">
    <text evidence="3">Lacks conserved residue(s) required for the propagation of feature annotation.</text>
</comment>
<accession>A0A8H9LRD4</accession>
<dbReference type="EC" id="1.2.1.10" evidence="3"/>
<dbReference type="InterPro" id="IPR000534">
    <property type="entry name" value="Semialdehyde_DH_NAD-bd"/>
</dbReference>
<reference evidence="8" key="3">
    <citation type="submission" date="2016-08" db="EMBL/GenBank/DDBJ databases">
        <title>Sequencing, assembly and comparative genomics of S. aureofaciens ATCC 10762.</title>
        <authorList>
            <person name="Gradnigo J.S."/>
            <person name="Johnson N."/>
            <person name="Somerville G.A."/>
        </authorList>
    </citation>
    <scope>NUCLEOTIDE SEQUENCE [LARGE SCALE GENOMIC DNA]</scope>
    <source>
        <strain evidence="8">ATCC 10762 / DSM 40127 / CCM 3239 / JCM 4008 / LMG 5968 / NBRC 12843 / NCIMB 8234 / A-377</strain>
    </source>
</reference>
<dbReference type="AlphaFoldDB" id="A0A1E7NEB1"/>
<dbReference type="Gene3D" id="3.30.360.10">
    <property type="entry name" value="Dihydrodipicolinate Reductase, domain 2"/>
    <property type="match status" value="1"/>
</dbReference>
<protein>
    <recommendedName>
        <fullName evidence="3">Acetaldehyde dehydrogenase</fullName>
        <ecNumber evidence="3">1.2.1.10</ecNumber>
    </recommendedName>
    <alternativeName>
        <fullName evidence="3">Acetaldehyde dehydrogenase [acetylating]</fullName>
    </alternativeName>
</protein>
<accession>A0A1E7NEB1</accession>
<keyword evidence="3" id="KW-0560">Oxidoreductase</keyword>
<dbReference type="Pfam" id="PF01118">
    <property type="entry name" value="Semialdhyde_dh"/>
    <property type="match status" value="1"/>
</dbReference>
<reference evidence="6" key="5">
    <citation type="submission" date="2020-09" db="EMBL/GenBank/DDBJ databases">
        <authorList>
            <person name="Sun Q."/>
            <person name="Ohkuma M."/>
        </authorList>
    </citation>
    <scope>NUCLEOTIDE SEQUENCE</scope>
    <source>
        <strain evidence="6">JCM 4434</strain>
    </source>
</reference>
<comment type="catalytic activity">
    <reaction evidence="3">
        <text>acetaldehyde + NAD(+) + CoA = acetyl-CoA + NADH + H(+)</text>
        <dbReference type="Rhea" id="RHEA:23288"/>
        <dbReference type="ChEBI" id="CHEBI:15343"/>
        <dbReference type="ChEBI" id="CHEBI:15378"/>
        <dbReference type="ChEBI" id="CHEBI:57287"/>
        <dbReference type="ChEBI" id="CHEBI:57288"/>
        <dbReference type="ChEBI" id="CHEBI:57540"/>
        <dbReference type="ChEBI" id="CHEBI:57945"/>
        <dbReference type="EC" id="1.2.1.10"/>
    </reaction>
</comment>
<dbReference type="Proteomes" id="UP000610124">
    <property type="component" value="Unassembled WGS sequence"/>
</dbReference>
<dbReference type="Pfam" id="PF09290">
    <property type="entry name" value="AcetDehyd-dimer"/>
    <property type="match status" value="1"/>
</dbReference>
<gene>
    <name evidence="6" type="ORF">GCM10010502_67950</name>
    <name evidence="7" type="ORF">HS99_0018235</name>
</gene>
<keyword evidence="2 3" id="KW-0520">NAD</keyword>
<dbReference type="SUPFAM" id="SSF55347">
    <property type="entry name" value="Glyceraldehyde-3-phosphate dehydrogenase-like, C-terminal domain"/>
    <property type="match status" value="1"/>
</dbReference>
<dbReference type="InterPro" id="IPR015426">
    <property type="entry name" value="Acetylaldehyde_DH_C"/>
</dbReference>
<keyword evidence="3" id="KW-0058">Aromatic hydrocarbons catabolism</keyword>
<reference evidence="6" key="1">
    <citation type="journal article" date="2014" name="Int. J. Syst. Evol. Microbiol.">
        <title>Complete genome sequence of Corynebacterium casei LMG S-19264T (=DSM 44701T), isolated from a smear-ripened cheese.</title>
        <authorList>
            <consortium name="US DOE Joint Genome Institute (JGI-PGF)"/>
            <person name="Walter F."/>
            <person name="Albersmeier A."/>
            <person name="Kalinowski J."/>
            <person name="Ruckert C."/>
        </authorList>
    </citation>
    <scope>NUCLEOTIDE SEQUENCE</scope>
    <source>
        <strain evidence="6">JCM 4434</strain>
    </source>
</reference>
<reference evidence="7 8" key="2">
    <citation type="submission" date="2014-07" db="EMBL/GenBank/DDBJ databases">
        <authorList>
            <person name="Zhang J.E."/>
            <person name="Yang H."/>
            <person name="Guo J."/>
            <person name="Deng Z."/>
            <person name="Luo H."/>
            <person name="Luo M."/>
            <person name="Zhao B."/>
        </authorList>
    </citation>
    <scope>NUCLEOTIDE SEQUENCE [LARGE SCALE GENOMIC DNA]</scope>
    <source>
        <strain evidence="7">ATCC 10762</strain>
        <strain evidence="8">ATCC 10762 / DSM 40127 / CCM 3239 / JCM 4008 / LMG 5968 / NBRC 12843 / NCIMB 8234 / A-377</strain>
    </source>
</reference>
<dbReference type="EMBL" id="BMUB01000031">
    <property type="protein sequence ID" value="GGV03669.1"/>
    <property type="molecule type" value="Genomic_DNA"/>
</dbReference>
<sequence>MSENTALKVAVLGAGLIGVDLLHKIHRSPFLDCVMVVGRDSQNTGLRQAAKMGLPTTAGGTAALLESGRHVDLVFDASNADSHAEHWRLLEPTGALVVDLTPHNSGTPTVPTVNAVEALTGRHLSLISCGGQAAVPILQAIAQHCTPGYVEVVSTGASRSAGRATRLNLDEYIATTQDSVRAFTGTPAAKVMVNVSPAAPPPPFRVTMTVLACGIDPGTVRDLVHSAARKVRAFAPGYAVTSVDATSEKVIVAVEVSSVGGRIPAYAGNLDIINAAAIHLAETRAASPLTEGAAA</sequence>
<dbReference type="EMBL" id="JPRF03000002">
    <property type="protein sequence ID" value="OEV39039.1"/>
    <property type="molecule type" value="Genomic_DNA"/>
</dbReference>
<feature type="binding site" evidence="3">
    <location>
        <position position="269"/>
    </location>
    <ligand>
        <name>NAD(+)</name>
        <dbReference type="ChEBI" id="CHEBI:57540"/>
    </ligand>
</feature>
<dbReference type="NCBIfam" id="NF006157">
    <property type="entry name" value="PRK08300.1"/>
    <property type="match status" value="1"/>
</dbReference>
<dbReference type="Gene3D" id="3.40.50.720">
    <property type="entry name" value="NAD(P)-binding Rossmann-like Domain"/>
    <property type="match status" value="1"/>
</dbReference>
<evidence type="ECO:0000256" key="1">
    <source>
        <dbReference type="ARBA" id="ARBA00009244"/>
    </source>
</evidence>
<comment type="similarity">
    <text evidence="1 3">Belongs to the acetaldehyde dehydrogenase family.</text>
</comment>
<comment type="caution">
    <text evidence="7">The sequence shown here is derived from an EMBL/GenBank/DDBJ whole genome shotgun (WGS) entry which is preliminary data.</text>
</comment>